<feature type="non-terminal residue" evidence="2">
    <location>
        <position position="1"/>
    </location>
</feature>
<feature type="domain" description="Dynein heavy chain tail" evidence="1">
    <location>
        <begin position="89"/>
        <end position="325"/>
    </location>
</feature>
<proteinExistence type="predicted"/>
<dbReference type="GO" id="GO:0045505">
    <property type="term" value="F:dynein intermediate chain binding"/>
    <property type="evidence" value="ECO:0007669"/>
    <property type="project" value="InterPro"/>
</dbReference>
<accession>A0A9W7TIC2</accession>
<keyword evidence="3" id="KW-1185">Reference proteome</keyword>
<dbReference type="GO" id="GO:0007018">
    <property type="term" value="P:microtubule-based movement"/>
    <property type="evidence" value="ECO:0007669"/>
    <property type="project" value="InterPro"/>
</dbReference>
<evidence type="ECO:0000313" key="2">
    <source>
        <dbReference type="EMBL" id="KAI7796524.1"/>
    </source>
</evidence>
<dbReference type="InterPro" id="IPR026983">
    <property type="entry name" value="DHC"/>
</dbReference>
<reference evidence="2" key="1">
    <citation type="submission" date="2021-02" db="EMBL/GenBank/DDBJ databases">
        <title>Comparative genomics reveals that relaxation of natural selection precedes convergent phenotypic evolution of cavefish.</title>
        <authorList>
            <person name="Peng Z."/>
        </authorList>
    </citation>
    <scope>NUCLEOTIDE SEQUENCE</scope>
    <source>
        <tissue evidence="2">Muscle</tissue>
    </source>
</reference>
<dbReference type="PANTHER" id="PTHR46532">
    <property type="entry name" value="MALE FERTILITY FACTOR KL5"/>
    <property type="match status" value="1"/>
</dbReference>
<gene>
    <name evidence="2" type="ORF">IRJ41_000255</name>
</gene>
<sequence>MHSHLVYFSEVVNEVVVPMLSNKRNYHNLPQVVSQDLIRHVHPFKNSVFVTMGVVKGKTVLPLPAGSDRFEEAAYEREKSGHLVDKSLIHSMETVVIDWSNQIYKVLKKDSSEPLLEGKIPTPHVEISFWKNRFADLQGIHSQFKSSKIAKMTALLLAVDSIYYPAFEKMLQDVVGARNEAREISVFLKPIERLTEDLENVEFNEVKGRIAPLMHTVCLIWANSKYYNTPARVIVLLQEICNLLIQQARSYLNPEDILKGDVMESLSRVQTAIDVLTHFKSTYEERKANLSQYQKNEKEVKPWDFSPLMVFAGLDHFMKRLRTIEVNLSLILQELHETS</sequence>
<comment type="caution">
    <text evidence="2">The sequence shown here is derived from an EMBL/GenBank/DDBJ whole genome shotgun (WGS) entry which is preliminary data.</text>
</comment>
<evidence type="ECO:0000259" key="1">
    <source>
        <dbReference type="Pfam" id="PF08385"/>
    </source>
</evidence>
<dbReference type="GO" id="GO:0005858">
    <property type="term" value="C:axonemal dynein complex"/>
    <property type="evidence" value="ECO:0007669"/>
    <property type="project" value="TreeGrafter"/>
</dbReference>
<dbReference type="GO" id="GO:0051959">
    <property type="term" value="F:dynein light intermediate chain binding"/>
    <property type="evidence" value="ECO:0007669"/>
    <property type="project" value="InterPro"/>
</dbReference>
<dbReference type="Pfam" id="PF08385">
    <property type="entry name" value="DHC_N1"/>
    <property type="match status" value="1"/>
</dbReference>
<dbReference type="EMBL" id="JAFHDT010000018">
    <property type="protein sequence ID" value="KAI7796524.1"/>
    <property type="molecule type" value="Genomic_DNA"/>
</dbReference>
<dbReference type="AlphaFoldDB" id="A0A9W7TIC2"/>
<organism evidence="2 3">
    <name type="scientific">Triplophysa rosa</name>
    <name type="common">Cave loach</name>
    <dbReference type="NCBI Taxonomy" id="992332"/>
    <lineage>
        <taxon>Eukaryota</taxon>
        <taxon>Metazoa</taxon>
        <taxon>Chordata</taxon>
        <taxon>Craniata</taxon>
        <taxon>Vertebrata</taxon>
        <taxon>Euteleostomi</taxon>
        <taxon>Actinopterygii</taxon>
        <taxon>Neopterygii</taxon>
        <taxon>Teleostei</taxon>
        <taxon>Ostariophysi</taxon>
        <taxon>Cypriniformes</taxon>
        <taxon>Nemacheilidae</taxon>
        <taxon>Triplophysa</taxon>
    </lineage>
</organism>
<dbReference type="InterPro" id="IPR013594">
    <property type="entry name" value="Dynein_heavy_tail"/>
</dbReference>
<evidence type="ECO:0000313" key="3">
    <source>
        <dbReference type="Proteomes" id="UP001059041"/>
    </source>
</evidence>
<dbReference type="Proteomes" id="UP001059041">
    <property type="component" value="Linkage Group LG18"/>
</dbReference>
<protein>
    <submittedName>
        <fullName evidence="2">Dynein</fullName>
    </submittedName>
</protein>
<name>A0A9W7TIC2_TRIRA</name>
<dbReference type="PANTHER" id="PTHR46532:SF11">
    <property type="entry name" value="DYNEIN AXONEMAL HEAVY CHAIN 12"/>
    <property type="match status" value="1"/>
</dbReference>